<evidence type="ECO:0000256" key="5">
    <source>
        <dbReference type="ARBA" id="ARBA00022723"/>
    </source>
</evidence>
<evidence type="ECO:0000259" key="14">
    <source>
        <dbReference type="PROSITE" id="PS50873"/>
    </source>
</evidence>
<name>A0A8K0AHB9_ANDGO</name>
<keyword evidence="9" id="KW-0496">Mitochondrion</keyword>
<dbReference type="Gene3D" id="1.10.420.10">
    <property type="entry name" value="Peroxidase, domain 2"/>
    <property type="match status" value="1"/>
</dbReference>
<evidence type="ECO:0000256" key="10">
    <source>
        <dbReference type="ARBA" id="ARBA00039063"/>
    </source>
</evidence>
<organism evidence="15 16">
    <name type="scientific">Andalucia godoyi</name>
    <name type="common">Flagellate</name>
    <dbReference type="NCBI Taxonomy" id="505711"/>
    <lineage>
        <taxon>Eukaryota</taxon>
        <taxon>Discoba</taxon>
        <taxon>Jakobida</taxon>
        <taxon>Andalucina</taxon>
        <taxon>Andaluciidae</taxon>
        <taxon>Andalucia</taxon>
    </lineage>
</organism>
<dbReference type="PROSITE" id="PS00436">
    <property type="entry name" value="PEROXIDASE_2"/>
    <property type="match status" value="1"/>
</dbReference>
<dbReference type="GO" id="GO:0042744">
    <property type="term" value="P:hydrogen peroxide catabolic process"/>
    <property type="evidence" value="ECO:0007669"/>
    <property type="project" value="TreeGrafter"/>
</dbReference>
<dbReference type="GO" id="GO:0005758">
    <property type="term" value="C:mitochondrial intermembrane space"/>
    <property type="evidence" value="ECO:0007669"/>
    <property type="project" value="UniProtKB-SubCell"/>
</dbReference>
<dbReference type="InterPro" id="IPR019793">
    <property type="entry name" value="Peroxidases_heam-ligand_BS"/>
</dbReference>
<keyword evidence="5" id="KW-0479">Metal-binding</keyword>
<proteinExistence type="inferred from homology"/>
<gene>
    <name evidence="15" type="ORF">ANDGO_08434</name>
</gene>
<comment type="caution">
    <text evidence="15">The sequence shown here is derived from an EMBL/GenBank/DDBJ whole genome shotgun (WGS) entry which is preliminary data.</text>
</comment>
<dbReference type="PANTHER" id="PTHR31356:SF58">
    <property type="entry name" value="CYTOCHROME C PEROXIDASE, MITOCHONDRIAL"/>
    <property type="match status" value="1"/>
</dbReference>
<dbReference type="GO" id="GO:0000302">
    <property type="term" value="P:response to reactive oxygen species"/>
    <property type="evidence" value="ECO:0007669"/>
    <property type="project" value="TreeGrafter"/>
</dbReference>
<dbReference type="PROSITE" id="PS00435">
    <property type="entry name" value="PEROXIDASE_1"/>
    <property type="match status" value="1"/>
</dbReference>
<dbReference type="GO" id="GO:0004130">
    <property type="term" value="F:cytochrome-c peroxidase activity"/>
    <property type="evidence" value="ECO:0007669"/>
    <property type="project" value="UniProtKB-EC"/>
</dbReference>
<dbReference type="Gene3D" id="1.10.520.10">
    <property type="match status" value="1"/>
</dbReference>
<evidence type="ECO:0000256" key="4">
    <source>
        <dbReference type="ARBA" id="ARBA00022617"/>
    </source>
</evidence>
<protein>
    <recommendedName>
        <fullName evidence="11">Cytochrome c peroxidase, mitochondrial</fullName>
        <ecNumber evidence="10">1.11.1.5</ecNumber>
    </recommendedName>
</protein>
<dbReference type="AlphaFoldDB" id="A0A8K0AHB9"/>
<evidence type="ECO:0000256" key="1">
    <source>
        <dbReference type="ARBA" id="ARBA00004305"/>
    </source>
</evidence>
<evidence type="ECO:0000256" key="8">
    <source>
        <dbReference type="ARBA" id="ARBA00023004"/>
    </source>
</evidence>
<dbReference type="PROSITE" id="PS50873">
    <property type="entry name" value="PEROXIDASE_4"/>
    <property type="match status" value="1"/>
</dbReference>
<reference evidence="15" key="1">
    <citation type="submission" date="2019-09" db="EMBL/GenBank/DDBJ databases">
        <title>The Mitochondrial Proteome of the Jakobid, Andalucia godoyi, a Protist With the Most Gene-Rich and Bacteria-Like Mitochondrial Genome.</title>
        <authorList>
            <person name="Gray M.W."/>
            <person name="Burger G."/>
            <person name="Derelle R."/>
            <person name="Klimes V."/>
            <person name="Leger M."/>
            <person name="Sarrasin M."/>
            <person name="Vlcek C."/>
            <person name="Roger A.J."/>
            <person name="Elias M."/>
            <person name="Lang B.F."/>
        </authorList>
    </citation>
    <scope>NUCLEOTIDE SEQUENCE</scope>
    <source>
        <strain evidence="15">And28</strain>
    </source>
</reference>
<evidence type="ECO:0000256" key="2">
    <source>
        <dbReference type="ARBA" id="ARBA00004569"/>
    </source>
</evidence>
<dbReference type="InterPro" id="IPR019794">
    <property type="entry name" value="Peroxidases_AS"/>
</dbReference>
<keyword evidence="7" id="KW-0560">Oxidoreductase</keyword>
<evidence type="ECO:0000256" key="12">
    <source>
        <dbReference type="ARBA" id="ARBA00049265"/>
    </source>
</evidence>
<dbReference type="SUPFAM" id="SSF48113">
    <property type="entry name" value="Heme-dependent peroxidases"/>
    <property type="match status" value="1"/>
</dbReference>
<dbReference type="InterPro" id="IPR044831">
    <property type="entry name" value="Ccp1-like"/>
</dbReference>
<dbReference type="PRINTS" id="PR00458">
    <property type="entry name" value="PEROXIDASE"/>
</dbReference>
<dbReference type="EC" id="1.11.1.5" evidence="10"/>
<comment type="subcellular location">
    <subcellularLocation>
        <location evidence="2">Mitochondrion intermembrane space</location>
    </subcellularLocation>
    <subcellularLocation>
        <location evidence="1">Mitochondrion matrix</location>
    </subcellularLocation>
</comment>
<dbReference type="InterPro" id="IPR002016">
    <property type="entry name" value="Haem_peroxidase"/>
</dbReference>
<keyword evidence="4" id="KW-0349">Heme</keyword>
<evidence type="ECO:0000256" key="11">
    <source>
        <dbReference type="ARBA" id="ARBA00040313"/>
    </source>
</evidence>
<dbReference type="PRINTS" id="PR00459">
    <property type="entry name" value="ASPEROXIDASE"/>
</dbReference>
<feature type="domain" description="Plant heme peroxidase family profile" evidence="14">
    <location>
        <begin position="68"/>
        <end position="348"/>
    </location>
</feature>
<dbReference type="InterPro" id="IPR002207">
    <property type="entry name" value="Peroxidase_I"/>
</dbReference>
<keyword evidence="6" id="KW-0809">Transit peptide</keyword>
<accession>A0A8K0AHB9</accession>
<evidence type="ECO:0000256" key="7">
    <source>
        <dbReference type="ARBA" id="ARBA00023002"/>
    </source>
</evidence>
<comment type="similarity">
    <text evidence="13">Belongs to the peroxidase family.</text>
</comment>
<dbReference type="InterPro" id="IPR010255">
    <property type="entry name" value="Haem_peroxidase_sf"/>
</dbReference>
<dbReference type="OrthoDB" id="2859658at2759"/>
<dbReference type="Proteomes" id="UP000799049">
    <property type="component" value="Unassembled WGS sequence"/>
</dbReference>
<evidence type="ECO:0000256" key="9">
    <source>
        <dbReference type="ARBA" id="ARBA00023128"/>
    </source>
</evidence>
<evidence type="ECO:0000313" key="15">
    <source>
        <dbReference type="EMBL" id="KAF0852534.1"/>
    </source>
</evidence>
<dbReference type="GO" id="GO:0020037">
    <property type="term" value="F:heme binding"/>
    <property type="evidence" value="ECO:0007669"/>
    <property type="project" value="InterPro"/>
</dbReference>
<dbReference type="GO" id="GO:0034599">
    <property type="term" value="P:cellular response to oxidative stress"/>
    <property type="evidence" value="ECO:0007669"/>
    <property type="project" value="InterPro"/>
</dbReference>
<evidence type="ECO:0000256" key="3">
    <source>
        <dbReference type="ARBA" id="ARBA00022559"/>
    </source>
</evidence>
<sequence>MFRRLFSNSAVRAGLSLGSAAVLGHCVSSLNSVSSFRDVDLPFASSLFAESRKPPVATISKTGDYKAVRTAIEQLISEDINIAPTLLRLAWHASGTFSRSHNNGGSSGGRIRHSPERQWGANVGLSPVMDALEKIKAANPWISYSDLYTLAGVVAIAEMGGPKVTWRSGRLDVPKGTGIENGEVEDGRLPNADVASKQPVPAYVPQDGWSEEMASHIRLIFNRMGFNDREIVALIGAHAVGRCHPNASGYEGPWTRDPFGFTNSFYVELLNASNGWHKEQNSNGSVQYWDKNREIMMLPADMVFVQDPIFYGFVVDYANNADKWSSDFAAAFQKLLELGCANLQDANV</sequence>
<comment type="catalytic activity">
    <reaction evidence="12">
        <text>2 Fe(II)-[cytochrome c] + H2O2 + 2 H(+) = 2 Fe(III)-[cytochrome c] + 2 H2O</text>
        <dbReference type="Rhea" id="RHEA:16581"/>
        <dbReference type="Rhea" id="RHEA-COMP:10350"/>
        <dbReference type="Rhea" id="RHEA-COMP:14399"/>
        <dbReference type="ChEBI" id="CHEBI:15377"/>
        <dbReference type="ChEBI" id="CHEBI:15378"/>
        <dbReference type="ChEBI" id="CHEBI:16240"/>
        <dbReference type="ChEBI" id="CHEBI:29033"/>
        <dbReference type="ChEBI" id="CHEBI:29034"/>
        <dbReference type="EC" id="1.11.1.5"/>
    </reaction>
</comment>
<dbReference type="Pfam" id="PF00141">
    <property type="entry name" value="peroxidase"/>
    <property type="match status" value="1"/>
</dbReference>
<keyword evidence="8" id="KW-0408">Iron</keyword>
<dbReference type="GO" id="GO:0046872">
    <property type="term" value="F:metal ion binding"/>
    <property type="evidence" value="ECO:0007669"/>
    <property type="project" value="UniProtKB-KW"/>
</dbReference>
<evidence type="ECO:0000256" key="6">
    <source>
        <dbReference type="ARBA" id="ARBA00022946"/>
    </source>
</evidence>
<keyword evidence="16" id="KW-1185">Reference proteome</keyword>
<evidence type="ECO:0000313" key="16">
    <source>
        <dbReference type="Proteomes" id="UP000799049"/>
    </source>
</evidence>
<dbReference type="GO" id="GO:0005759">
    <property type="term" value="C:mitochondrial matrix"/>
    <property type="evidence" value="ECO:0007669"/>
    <property type="project" value="UniProtKB-SubCell"/>
</dbReference>
<dbReference type="EMBL" id="VRVR01000031">
    <property type="protein sequence ID" value="KAF0852534.1"/>
    <property type="molecule type" value="Genomic_DNA"/>
</dbReference>
<keyword evidence="3 15" id="KW-0575">Peroxidase</keyword>
<dbReference type="PANTHER" id="PTHR31356">
    <property type="entry name" value="THYLAKOID LUMENAL 29 KDA PROTEIN, CHLOROPLASTIC-RELATED"/>
    <property type="match status" value="1"/>
</dbReference>
<evidence type="ECO:0000256" key="13">
    <source>
        <dbReference type="RuleBase" id="RU004241"/>
    </source>
</evidence>